<dbReference type="EMBL" id="MU150256">
    <property type="protein sequence ID" value="KAF9464187.1"/>
    <property type="molecule type" value="Genomic_DNA"/>
</dbReference>
<evidence type="ECO:0008006" key="3">
    <source>
        <dbReference type="Google" id="ProtNLM"/>
    </source>
</evidence>
<keyword evidence="2" id="KW-1185">Reference proteome</keyword>
<protein>
    <recommendedName>
        <fullName evidence="3">F-box domain-containing protein</fullName>
    </recommendedName>
</protein>
<evidence type="ECO:0000313" key="1">
    <source>
        <dbReference type="EMBL" id="KAF9464187.1"/>
    </source>
</evidence>
<gene>
    <name evidence="1" type="ORF">BDZ94DRAFT_1235595</name>
</gene>
<comment type="caution">
    <text evidence="1">The sequence shown here is derived from an EMBL/GenBank/DDBJ whole genome shotgun (WGS) entry which is preliminary data.</text>
</comment>
<accession>A0A9P5Y8P0</accession>
<dbReference type="OrthoDB" id="2984575at2759"/>
<sequence>MYPVPLDVIETILDYAHQSEKASFCRTSKTVYPFAKDALYRHLRLNSKNVLNACFAISGDSYIQTRVQSFVLLGTEVQMSLGVIQDTLTMLPHLHTLILSIGYFGSWILPSADDCPFQLHTFKTGFRYGTDVIAFLTGQKKLKHLAIHPPVVFEPQTTTSRTPPGLLEKLTSITGDLSVVQEVVPGRPIHEVTIFAHDWADIKDYTLLDCLAKSVAKKGIERLSTSREYLHLVGGKRLASIAPNLTYLVLDASHIDPATKNLKELFPSWMERLISRQRNLQCFTIRFDPKMTTIPCQNIDFSLFITKGFETSTSLTYLVIAFLGLRAKYTCKRVQDSNWLICDNTEVTQHP</sequence>
<reference evidence="1" key="1">
    <citation type="submission" date="2020-11" db="EMBL/GenBank/DDBJ databases">
        <authorList>
            <consortium name="DOE Joint Genome Institute"/>
            <person name="Ahrendt S."/>
            <person name="Riley R."/>
            <person name="Andreopoulos W."/>
            <person name="Labutti K."/>
            <person name="Pangilinan J."/>
            <person name="Ruiz-Duenas F.J."/>
            <person name="Barrasa J.M."/>
            <person name="Sanchez-Garcia M."/>
            <person name="Camarero S."/>
            <person name="Miyauchi S."/>
            <person name="Serrano A."/>
            <person name="Linde D."/>
            <person name="Babiker R."/>
            <person name="Drula E."/>
            <person name="Ayuso-Fernandez I."/>
            <person name="Pacheco R."/>
            <person name="Padilla G."/>
            <person name="Ferreira P."/>
            <person name="Barriuso J."/>
            <person name="Kellner H."/>
            <person name="Castanera R."/>
            <person name="Alfaro M."/>
            <person name="Ramirez L."/>
            <person name="Pisabarro A.G."/>
            <person name="Kuo A."/>
            <person name="Tritt A."/>
            <person name="Lipzen A."/>
            <person name="He G."/>
            <person name="Yan M."/>
            <person name="Ng V."/>
            <person name="Cullen D."/>
            <person name="Martin F."/>
            <person name="Rosso M.-N."/>
            <person name="Henrissat B."/>
            <person name="Hibbett D."/>
            <person name="Martinez A.T."/>
            <person name="Grigoriev I.V."/>
        </authorList>
    </citation>
    <scope>NUCLEOTIDE SEQUENCE</scope>
    <source>
        <strain evidence="1">CBS 247.69</strain>
    </source>
</reference>
<dbReference type="AlphaFoldDB" id="A0A9P5Y8P0"/>
<proteinExistence type="predicted"/>
<dbReference type="Proteomes" id="UP000807353">
    <property type="component" value="Unassembled WGS sequence"/>
</dbReference>
<evidence type="ECO:0000313" key="2">
    <source>
        <dbReference type="Proteomes" id="UP000807353"/>
    </source>
</evidence>
<organism evidence="1 2">
    <name type="scientific">Collybia nuda</name>
    <dbReference type="NCBI Taxonomy" id="64659"/>
    <lineage>
        <taxon>Eukaryota</taxon>
        <taxon>Fungi</taxon>
        <taxon>Dikarya</taxon>
        <taxon>Basidiomycota</taxon>
        <taxon>Agaricomycotina</taxon>
        <taxon>Agaricomycetes</taxon>
        <taxon>Agaricomycetidae</taxon>
        <taxon>Agaricales</taxon>
        <taxon>Tricholomatineae</taxon>
        <taxon>Clitocybaceae</taxon>
        <taxon>Collybia</taxon>
    </lineage>
</organism>
<name>A0A9P5Y8P0_9AGAR</name>